<dbReference type="AlphaFoldDB" id="A0A810MWE6"/>
<protein>
    <submittedName>
        <fullName evidence="1">Uncharacterized protein</fullName>
    </submittedName>
</protein>
<evidence type="ECO:0000313" key="1">
    <source>
        <dbReference type="EMBL" id="BCJ64880.1"/>
    </source>
</evidence>
<dbReference type="Proteomes" id="UP000680866">
    <property type="component" value="Chromosome"/>
</dbReference>
<accession>A0A810MWE6</accession>
<evidence type="ECO:0000313" key="2">
    <source>
        <dbReference type="Proteomes" id="UP000680866"/>
    </source>
</evidence>
<sequence length="218" mass="23936">MYLLPEDAWSYELTGPGGAVGEFVGLAVVIPDATPYDGPFTPMASTHVRVVTDGGQLPWPVLLRFVGLVETSGDIVSDVDGRSVTGELSSSPDLWRFADRQFEVDSYHSAERGCWCYELSEAGDVHARHDHLEVLIPDLPSTSGPPVPWAERAVFTAYGSWTLPWPVLHHFLEVIRHLLETCPSVVVTGLSTAQASELRETLRTAGATVDTRRRPEVR</sequence>
<dbReference type="KEGG" id="pry:Prubr_19010"/>
<keyword evidence="2" id="KW-1185">Reference proteome</keyword>
<reference evidence="1" key="1">
    <citation type="submission" date="2020-08" db="EMBL/GenBank/DDBJ databases">
        <title>Whole genome shotgun sequence of Polymorphospora rubra NBRC 101157.</title>
        <authorList>
            <person name="Komaki H."/>
            <person name="Tamura T."/>
        </authorList>
    </citation>
    <scope>NUCLEOTIDE SEQUENCE</scope>
    <source>
        <strain evidence="1">NBRC 101157</strain>
    </source>
</reference>
<dbReference type="EMBL" id="AP023359">
    <property type="protein sequence ID" value="BCJ64880.1"/>
    <property type="molecule type" value="Genomic_DNA"/>
</dbReference>
<organism evidence="1 2">
    <name type="scientific">Polymorphospora rubra</name>
    <dbReference type="NCBI Taxonomy" id="338584"/>
    <lineage>
        <taxon>Bacteria</taxon>
        <taxon>Bacillati</taxon>
        <taxon>Actinomycetota</taxon>
        <taxon>Actinomycetes</taxon>
        <taxon>Micromonosporales</taxon>
        <taxon>Micromonosporaceae</taxon>
        <taxon>Polymorphospora</taxon>
    </lineage>
</organism>
<proteinExistence type="predicted"/>
<name>A0A810MWE6_9ACTN</name>
<gene>
    <name evidence="1" type="ORF">Prubr_19010</name>
</gene>